<keyword evidence="1" id="KW-0238">DNA-binding</keyword>
<organism evidence="4 5">
    <name type="scientific">Aerococcus urinae</name>
    <dbReference type="NCBI Taxonomy" id="1376"/>
    <lineage>
        <taxon>Bacteria</taxon>
        <taxon>Bacillati</taxon>
        <taxon>Bacillota</taxon>
        <taxon>Bacilli</taxon>
        <taxon>Lactobacillales</taxon>
        <taxon>Aerococcaceae</taxon>
        <taxon>Aerococcus</taxon>
    </lineage>
</organism>
<gene>
    <name evidence="4" type="ORF">I6G68_01105</name>
    <name evidence="3" type="ORF">ODY43_06290</name>
</gene>
<feature type="domain" description="HTH cro/C1-type" evidence="2">
    <location>
        <begin position="4"/>
        <end position="58"/>
    </location>
</feature>
<evidence type="ECO:0000313" key="3">
    <source>
        <dbReference type="EMBL" id="MCY3053594.1"/>
    </source>
</evidence>
<reference evidence="3" key="2">
    <citation type="submission" date="2022-09" db="EMBL/GenBank/DDBJ databases">
        <title>Aerococcus urinae taxonomy study.</title>
        <authorList>
            <person name="Christensen J."/>
            <person name="Senneby E."/>
        </authorList>
    </citation>
    <scope>NUCLEOTIDE SEQUENCE</scope>
    <source>
        <strain evidence="3">NLD-066-U95</strain>
    </source>
</reference>
<dbReference type="PANTHER" id="PTHR46558:SF5">
    <property type="entry name" value="TRANSCRIPTION REGULATOR"/>
    <property type="match status" value="1"/>
</dbReference>
<evidence type="ECO:0000313" key="6">
    <source>
        <dbReference type="Proteomes" id="UP001069145"/>
    </source>
</evidence>
<dbReference type="EMBL" id="JAOTML010000006">
    <property type="protein sequence ID" value="MCY3053594.1"/>
    <property type="molecule type" value="Genomic_DNA"/>
</dbReference>
<name>A0A0X8FFY1_9LACT</name>
<sequence>MNRLKYYRTRSGLSQKALAEEIGVARQTVNMIENDRYNPSLELCIALAKALDTDLNALFWEEDDDEKEK</sequence>
<accession>A0A0X8FFY1</accession>
<dbReference type="EMBL" id="CP065662">
    <property type="protein sequence ID" value="QPS01701.1"/>
    <property type="molecule type" value="Genomic_DNA"/>
</dbReference>
<dbReference type="OrthoDB" id="6386941at2"/>
<dbReference type="InterPro" id="IPR010982">
    <property type="entry name" value="Lambda_DNA-bd_dom_sf"/>
</dbReference>
<dbReference type="SUPFAM" id="SSF47413">
    <property type="entry name" value="lambda repressor-like DNA-binding domains"/>
    <property type="match status" value="1"/>
</dbReference>
<keyword evidence="6" id="KW-1185">Reference proteome</keyword>
<reference evidence="4 5" key="1">
    <citation type="submission" date="2020-12" db="EMBL/GenBank/DDBJ databases">
        <title>FDA dAtabase for Regulatory Grade micrObial Sequences (FDA-ARGOS): Supporting development and validation of Infectious Disease Dx tests.</title>
        <authorList>
            <person name="Sproer C."/>
            <person name="Gronow S."/>
            <person name="Severitt S."/>
            <person name="Schroder I."/>
            <person name="Tallon L."/>
            <person name="Sadzewicz L."/>
            <person name="Zhao X."/>
            <person name="Boylan J."/>
            <person name="Ott S."/>
            <person name="Bowen H."/>
            <person name="Vavikolanu K."/>
            <person name="Mehta A."/>
            <person name="Aluvathingal J."/>
            <person name="Nadendla S."/>
            <person name="Lowell S."/>
            <person name="Myers T."/>
            <person name="Yan Y."/>
            <person name="Sichtig H."/>
        </authorList>
    </citation>
    <scope>NUCLEOTIDE SEQUENCE [LARGE SCALE GENOMIC DNA]</scope>
    <source>
        <strain evidence="4 5">FDAARGOS_911</strain>
    </source>
</reference>
<dbReference type="InterPro" id="IPR001387">
    <property type="entry name" value="Cro/C1-type_HTH"/>
</dbReference>
<dbReference type="Proteomes" id="UP001069145">
    <property type="component" value="Unassembled WGS sequence"/>
</dbReference>
<dbReference type="PROSITE" id="PS50943">
    <property type="entry name" value="HTH_CROC1"/>
    <property type="match status" value="1"/>
</dbReference>
<proteinExistence type="predicted"/>
<dbReference type="GeneID" id="35768108"/>
<dbReference type="GO" id="GO:0003677">
    <property type="term" value="F:DNA binding"/>
    <property type="evidence" value="ECO:0007669"/>
    <property type="project" value="UniProtKB-KW"/>
</dbReference>
<protein>
    <submittedName>
        <fullName evidence="4">Helix-turn-helix transcriptional regulator</fullName>
    </submittedName>
</protein>
<dbReference type="CDD" id="cd00093">
    <property type="entry name" value="HTH_XRE"/>
    <property type="match status" value="1"/>
</dbReference>
<dbReference type="AlphaFoldDB" id="A0A0X8FFY1"/>
<evidence type="ECO:0000313" key="5">
    <source>
        <dbReference type="Proteomes" id="UP000594771"/>
    </source>
</evidence>
<evidence type="ECO:0000259" key="2">
    <source>
        <dbReference type="PROSITE" id="PS50943"/>
    </source>
</evidence>
<evidence type="ECO:0000256" key="1">
    <source>
        <dbReference type="ARBA" id="ARBA00023125"/>
    </source>
</evidence>
<dbReference type="Pfam" id="PF01381">
    <property type="entry name" value="HTH_3"/>
    <property type="match status" value="1"/>
</dbReference>
<dbReference type="RefSeq" id="WP_060779016.1">
    <property type="nucleotide sequence ID" value="NZ_CAJHLF010000006.1"/>
</dbReference>
<dbReference type="KEGG" id="aun:AWM73_08905"/>
<dbReference type="Gene3D" id="1.10.260.40">
    <property type="entry name" value="lambda repressor-like DNA-binding domains"/>
    <property type="match status" value="1"/>
</dbReference>
<dbReference type="PANTHER" id="PTHR46558">
    <property type="entry name" value="TRACRIPTIONAL REGULATORY PROTEIN-RELATED-RELATED"/>
    <property type="match status" value="1"/>
</dbReference>
<dbReference type="Proteomes" id="UP000594771">
    <property type="component" value="Chromosome"/>
</dbReference>
<evidence type="ECO:0000313" key="4">
    <source>
        <dbReference type="EMBL" id="QPS01701.1"/>
    </source>
</evidence>
<dbReference type="SMART" id="SM00530">
    <property type="entry name" value="HTH_XRE"/>
    <property type="match status" value="1"/>
</dbReference>